<feature type="DNA-binding region" description="H-T-H motif" evidence="2">
    <location>
        <begin position="32"/>
        <end position="51"/>
    </location>
</feature>
<protein>
    <submittedName>
        <fullName evidence="4">Transcriptional regulator, TetR family</fullName>
    </submittedName>
</protein>
<evidence type="ECO:0000259" key="3">
    <source>
        <dbReference type="PROSITE" id="PS50977"/>
    </source>
</evidence>
<dbReference type="SUPFAM" id="SSF48498">
    <property type="entry name" value="Tetracyclin repressor-like, C-terminal domain"/>
    <property type="match status" value="1"/>
</dbReference>
<dbReference type="PANTHER" id="PTHR43479">
    <property type="entry name" value="ACREF/ENVCD OPERON REPRESSOR-RELATED"/>
    <property type="match status" value="1"/>
</dbReference>
<dbReference type="InterPro" id="IPR009057">
    <property type="entry name" value="Homeodomain-like_sf"/>
</dbReference>
<accession>A0A1M7T4R4</accession>
<dbReference type="InterPro" id="IPR001647">
    <property type="entry name" value="HTH_TetR"/>
</dbReference>
<sequence>MARNKYPEVTINRILDTAMKLFMSKGYEHTTIQDIIDGLGDLSKGAIYHHFKSKEEIMDAVNKRLAEQGIADIKTVAHDRNLSGLDKLGKMLMFSIQSAQHEALDQTVPPFLRNPQLLALHMRDTMGSAADLLTGVIEEGMRDGSIHTAQPRQLAQMILLFFNVWFNPWMYSWTPNELKNIIFFARNVFEEIGVPLFTEEVLQSIDELHSLSQKQK</sequence>
<dbReference type="STRING" id="1121395.SAMN02745215_01554"/>
<proteinExistence type="predicted"/>
<dbReference type="RefSeq" id="WP_072772059.1">
    <property type="nucleotide sequence ID" value="NZ_FRDN01000005.1"/>
</dbReference>
<dbReference type="Pfam" id="PF00440">
    <property type="entry name" value="TetR_N"/>
    <property type="match status" value="1"/>
</dbReference>
<dbReference type="Proteomes" id="UP000184010">
    <property type="component" value="Unassembled WGS sequence"/>
</dbReference>
<dbReference type="SUPFAM" id="SSF46689">
    <property type="entry name" value="Homeodomain-like"/>
    <property type="match status" value="1"/>
</dbReference>
<evidence type="ECO:0000256" key="2">
    <source>
        <dbReference type="PROSITE-ProRule" id="PRU00335"/>
    </source>
</evidence>
<dbReference type="GO" id="GO:0003677">
    <property type="term" value="F:DNA binding"/>
    <property type="evidence" value="ECO:0007669"/>
    <property type="project" value="UniProtKB-UniRule"/>
</dbReference>
<reference evidence="5" key="1">
    <citation type="submission" date="2016-12" db="EMBL/GenBank/DDBJ databases">
        <authorList>
            <person name="Varghese N."/>
            <person name="Submissions S."/>
        </authorList>
    </citation>
    <scope>NUCLEOTIDE SEQUENCE [LARGE SCALE GENOMIC DNA]</scope>
    <source>
        <strain evidence="5">DSM 11544</strain>
    </source>
</reference>
<dbReference type="InterPro" id="IPR050624">
    <property type="entry name" value="HTH-type_Tx_Regulator"/>
</dbReference>
<organism evidence="4 5">
    <name type="scientific">Desulfitobacterium chlororespirans DSM 11544</name>
    <dbReference type="NCBI Taxonomy" id="1121395"/>
    <lineage>
        <taxon>Bacteria</taxon>
        <taxon>Bacillati</taxon>
        <taxon>Bacillota</taxon>
        <taxon>Clostridia</taxon>
        <taxon>Eubacteriales</taxon>
        <taxon>Desulfitobacteriaceae</taxon>
        <taxon>Desulfitobacterium</taxon>
    </lineage>
</organism>
<name>A0A1M7T4R4_9FIRM</name>
<dbReference type="AlphaFoldDB" id="A0A1M7T4R4"/>
<feature type="domain" description="HTH tetR-type" evidence="3">
    <location>
        <begin position="8"/>
        <end position="69"/>
    </location>
</feature>
<dbReference type="PROSITE" id="PS50977">
    <property type="entry name" value="HTH_TETR_2"/>
    <property type="match status" value="1"/>
</dbReference>
<dbReference type="PANTHER" id="PTHR43479:SF11">
    <property type="entry name" value="ACREF_ENVCD OPERON REPRESSOR-RELATED"/>
    <property type="match status" value="1"/>
</dbReference>
<dbReference type="EMBL" id="FRDN01000005">
    <property type="protein sequence ID" value="SHN65688.1"/>
    <property type="molecule type" value="Genomic_DNA"/>
</dbReference>
<dbReference type="Gene3D" id="1.10.357.10">
    <property type="entry name" value="Tetracycline Repressor, domain 2"/>
    <property type="match status" value="1"/>
</dbReference>
<dbReference type="InterPro" id="IPR036271">
    <property type="entry name" value="Tet_transcr_reg_TetR-rel_C_sf"/>
</dbReference>
<keyword evidence="5" id="KW-1185">Reference proteome</keyword>
<evidence type="ECO:0000313" key="4">
    <source>
        <dbReference type="EMBL" id="SHN65688.1"/>
    </source>
</evidence>
<keyword evidence="1 2" id="KW-0238">DNA-binding</keyword>
<gene>
    <name evidence="4" type="ORF">SAMN02745215_01554</name>
</gene>
<evidence type="ECO:0000256" key="1">
    <source>
        <dbReference type="ARBA" id="ARBA00023125"/>
    </source>
</evidence>
<evidence type="ECO:0000313" key="5">
    <source>
        <dbReference type="Proteomes" id="UP000184010"/>
    </source>
</evidence>